<evidence type="ECO:0000256" key="2">
    <source>
        <dbReference type="ARBA" id="ARBA00006434"/>
    </source>
</evidence>
<dbReference type="GO" id="GO:0022857">
    <property type="term" value="F:transmembrane transporter activity"/>
    <property type="evidence" value="ECO:0007669"/>
    <property type="project" value="InterPro"/>
</dbReference>
<feature type="transmembrane region" description="Helical" evidence="8">
    <location>
        <begin position="163"/>
        <end position="181"/>
    </location>
</feature>
<keyword evidence="5 8" id="KW-1133">Transmembrane helix</keyword>
<sequence>MIILKFKEMKGMSNIMYTVLVLSYLVIVVGIGVYFAKYTKNIEDFALAGRGLNTPVLLGTLFATYIGGATVVGWTGSFYTMGIDWWFSGLGAILGIIAATFLLAERFRNLEQFTVPDMLALRYSSSTRYVSAAMIIVGDIAIVTVQILALTGILVTFTDIDRMPAMIISIVSFTLISLFGGMKGVAITDAIQAILIFGGLLFGVIVVFNMGDGPGAVFTALPENYFSPFTEVTYLGALGLAIASFGTTAVSQSMIFTRVFSAKSSKVAKRGLMWLIPTALIGYGLVALLGYSGQALLGPDVPESDVFAVVVTNLMTPFIGGLLLAVVMAAIVTSTNSILLSSSVNLTRDFYQQLVKRDVSNVELMRVGQVSVIIFSILAFILAVVMPDIVTAIVFAYTMYSASLLVPLYAGYLWKGATAAAGTSGVIAGGGTALLWYVLQEPFGLPSMIPAIVVSLLVVFGVSMFTQKPNEEQLKVFDK</sequence>
<dbReference type="InterPro" id="IPR001734">
    <property type="entry name" value="Na/solute_symporter"/>
</dbReference>
<feature type="transmembrane region" description="Helical" evidence="8">
    <location>
        <begin position="56"/>
        <end position="79"/>
    </location>
</feature>
<keyword evidence="3" id="KW-0813">Transport</keyword>
<dbReference type="PROSITE" id="PS50283">
    <property type="entry name" value="NA_SOLUT_SYMP_3"/>
    <property type="match status" value="1"/>
</dbReference>
<dbReference type="InterPro" id="IPR038377">
    <property type="entry name" value="Na/Glc_symporter_sf"/>
</dbReference>
<dbReference type="GO" id="GO:0005886">
    <property type="term" value="C:plasma membrane"/>
    <property type="evidence" value="ECO:0007669"/>
    <property type="project" value="TreeGrafter"/>
</dbReference>
<protein>
    <submittedName>
        <fullName evidence="9">Solute:Na+ symporter, SSS family</fullName>
    </submittedName>
</protein>
<feature type="transmembrane region" description="Helical" evidence="8">
    <location>
        <begin position="129"/>
        <end position="157"/>
    </location>
</feature>
<evidence type="ECO:0000256" key="6">
    <source>
        <dbReference type="ARBA" id="ARBA00023136"/>
    </source>
</evidence>
<accession>A0A1M7B161</accession>
<feature type="transmembrane region" description="Helical" evidence="8">
    <location>
        <begin position="445"/>
        <end position="465"/>
    </location>
</feature>
<feature type="transmembrane region" description="Helical" evidence="8">
    <location>
        <begin position="272"/>
        <end position="297"/>
    </location>
</feature>
<keyword evidence="10" id="KW-1185">Reference proteome</keyword>
<feature type="transmembrane region" description="Helical" evidence="8">
    <location>
        <begin position="317"/>
        <end position="346"/>
    </location>
</feature>
<comment type="subcellular location">
    <subcellularLocation>
        <location evidence="1">Membrane</location>
        <topology evidence="1">Multi-pass membrane protein</topology>
    </subcellularLocation>
</comment>
<dbReference type="CDD" id="cd10322">
    <property type="entry name" value="SLC5sbd"/>
    <property type="match status" value="1"/>
</dbReference>
<feature type="transmembrane region" description="Helical" evidence="8">
    <location>
        <begin position="231"/>
        <end position="251"/>
    </location>
</feature>
<dbReference type="PANTHER" id="PTHR48086">
    <property type="entry name" value="SODIUM/PROLINE SYMPORTER-RELATED"/>
    <property type="match status" value="1"/>
</dbReference>
<evidence type="ECO:0000313" key="9">
    <source>
        <dbReference type="EMBL" id="SHL48684.1"/>
    </source>
</evidence>
<dbReference type="AlphaFoldDB" id="A0A1M7B161"/>
<dbReference type="STRING" id="1123231.SAMN02745189_00314"/>
<evidence type="ECO:0000256" key="5">
    <source>
        <dbReference type="ARBA" id="ARBA00022989"/>
    </source>
</evidence>
<feature type="transmembrane region" description="Helical" evidence="8">
    <location>
        <begin position="392"/>
        <end position="412"/>
    </location>
</feature>
<dbReference type="OrthoDB" id="9810181at2"/>
<dbReference type="Proteomes" id="UP000184206">
    <property type="component" value="Unassembled WGS sequence"/>
</dbReference>
<evidence type="ECO:0000256" key="7">
    <source>
        <dbReference type="RuleBase" id="RU362091"/>
    </source>
</evidence>
<gene>
    <name evidence="9" type="ORF">SAMN02745189_00314</name>
</gene>
<dbReference type="Gene3D" id="1.20.1730.10">
    <property type="entry name" value="Sodium/glucose cotransporter"/>
    <property type="match status" value="1"/>
</dbReference>
<name>A0A1M7B161_9BACL</name>
<evidence type="ECO:0000313" key="10">
    <source>
        <dbReference type="Proteomes" id="UP000184206"/>
    </source>
</evidence>
<evidence type="ECO:0000256" key="4">
    <source>
        <dbReference type="ARBA" id="ARBA00022692"/>
    </source>
</evidence>
<keyword evidence="6 8" id="KW-0472">Membrane</keyword>
<dbReference type="EMBL" id="FRCF01000002">
    <property type="protein sequence ID" value="SHL48684.1"/>
    <property type="molecule type" value="Genomic_DNA"/>
</dbReference>
<proteinExistence type="inferred from homology"/>
<keyword evidence="4 8" id="KW-0812">Transmembrane</keyword>
<feature type="transmembrane region" description="Helical" evidence="8">
    <location>
        <begin position="15"/>
        <end position="36"/>
    </location>
</feature>
<dbReference type="Pfam" id="PF00474">
    <property type="entry name" value="SSF"/>
    <property type="match status" value="1"/>
</dbReference>
<evidence type="ECO:0000256" key="8">
    <source>
        <dbReference type="SAM" id="Phobius"/>
    </source>
</evidence>
<feature type="transmembrane region" description="Helical" evidence="8">
    <location>
        <begin position="367"/>
        <end position="386"/>
    </location>
</feature>
<feature type="transmembrane region" description="Helical" evidence="8">
    <location>
        <begin position="85"/>
        <end position="104"/>
    </location>
</feature>
<evidence type="ECO:0000256" key="3">
    <source>
        <dbReference type="ARBA" id="ARBA00022448"/>
    </source>
</evidence>
<dbReference type="InterPro" id="IPR050277">
    <property type="entry name" value="Sodium:Solute_Symporter"/>
</dbReference>
<reference evidence="9 10" key="1">
    <citation type="submission" date="2016-11" db="EMBL/GenBank/DDBJ databases">
        <authorList>
            <person name="Jaros S."/>
            <person name="Januszkiewicz K."/>
            <person name="Wedrychowicz H."/>
        </authorList>
    </citation>
    <scope>NUCLEOTIDE SEQUENCE [LARGE SCALE GENOMIC DNA]</scope>
    <source>
        <strain evidence="9 10">DSM 16010</strain>
    </source>
</reference>
<dbReference type="PANTHER" id="PTHR48086:SF7">
    <property type="entry name" value="SODIUM-SOLUTE SYMPORTER-RELATED"/>
    <property type="match status" value="1"/>
</dbReference>
<organism evidence="9 10">
    <name type="scientific">Lacicoccus alkaliphilus DSM 16010</name>
    <dbReference type="NCBI Taxonomy" id="1123231"/>
    <lineage>
        <taxon>Bacteria</taxon>
        <taxon>Bacillati</taxon>
        <taxon>Bacillota</taxon>
        <taxon>Bacilli</taxon>
        <taxon>Bacillales</taxon>
        <taxon>Salinicoccaceae</taxon>
        <taxon>Lacicoccus</taxon>
    </lineage>
</organism>
<feature type="transmembrane region" description="Helical" evidence="8">
    <location>
        <begin position="193"/>
        <end position="211"/>
    </location>
</feature>
<evidence type="ECO:0000256" key="1">
    <source>
        <dbReference type="ARBA" id="ARBA00004141"/>
    </source>
</evidence>
<feature type="transmembrane region" description="Helical" evidence="8">
    <location>
        <begin position="419"/>
        <end position="439"/>
    </location>
</feature>
<comment type="similarity">
    <text evidence="2 7">Belongs to the sodium:solute symporter (SSF) (TC 2.A.21) family.</text>
</comment>